<name>A0AAX6GBR1_IRIPA</name>
<reference evidence="1" key="2">
    <citation type="submission" date="2023-04" db="EMBL/GenBank/DDBJ databases">
        <authorList>
            <person name="Bruccoleri R.E."/>
            <person name="Oakeley E.J."/>
            <person name="Faust A.-M."/>
            <person name="Dessus-Babus S."/>
            <person name="Altorfer M."/>
            <person name="Burckhardt D."/>
            <person name="Oertli M."/>
            <person name="Naumann U."/>
            <person name="Petersen F."/>
            <person name="Wong J."/>
        </authorList>
    </citation>
    <scope>NUCLEOTIDE SEQUENCE</scope>
    <source>
        <strain evidence="1">GSM-AAB239-AS_SAM_17_03QT</strain>
        <tissue evidence="1">Leaf</tissue>
    </source>
</reference>
<accession>A0AAX6GBR1</accession>
<proteinExistence type="predicted"/>
<comment type="caution">
    <text evidence="1">The sequence shown here is derived from an EMBL/GenBank/DDBJ whole genome shotgun (WGS) entry which is preliminary data.</text>
</comment>
<protein>
    <submittedName>
        <fullName evidence="1">Uncharacterized protein</fullName>
    </submittedName>
</protein>
<reference evidence="1" key="1">
    <citation type="journal article" date="2023" name="GigaByte">
        <title>Genome assembly of the bearded iris, Iris pallida Lam.</title>
        <authorList>
            <person name="Bruccoleri R.E."/>
            <person name="Oakeley E.J."/>
            <person name="Faust A.M.E."/>
            <person name="Altorfer M."/>
            <person name="Dessus-Babus S."/>
            <person name="Burckhardt D."/>
            <person name="Oertli M."/>
            <person name="Naumann U."/>
            <person name="Petersen F."/>
            <person name="Wong J."/>
        </authorList>
    </citation>
    <scope>NUCLEOTIDE SEQUENCE</scope>
    <source>
        <strain evidence="1">GSM-AAB239-AS_SAM_17_03QT</strain>
    </source>
</reference>
<evidence type="ECO:0000313" key="1">
    <source>
        <dbReference type="EMBL" id="KAJ6825671.1"/>
    </source>
</evidence>
<dbReference type="AlphaFoldDB" id="A0AAX6GBR1"/>
<gene>
    <name evidence="1" type="ORF">M6B38_377530</name>
</gene>
<sequence>MLALDCADPLRQLCFDDFVSFSLTTMRCISRRDHHLHWRVGVSSATISLLRPSSDGSIFLRRFNFPPALW</sequence>
<organism evidence="1 2">
    <name type="scientific">Iris pallida</name>
    <name type="common">Sweet iris</name>
    <dbReference type="NCBI Taxonomy" id="29817"/>
    <lineage>
        <taxon>Eukaryota</taxon>
        <taxon>Viridiplantae</taxon>
        <taxon>Streptophyta</taxon>
        <taxon>Embryophyta</taxon>
        <taxon>Tracheophyta</taxon>
        <taxon>Spermatophyta</taxon>
        <taxon>Magnoliopsida</taxon>
        <taxon>Liliopsida</taxon>
        <taxon>Asparagales</taxon>
        <taxon>Iridaceae</taxon>
        <taxon>Iridoideae</taxon>
        <taxon>Irideae</taxon>
        <taxon>Iris</taxon>
    </lineage>
</organism>
<evidence type="ECO:0000313" key="2">
    <source>
        <dbReference type="Proteomes" id="UP001140949"/>
    </source>
</evidence>
<dbReference type="EMBL" id="JANAVB010021599">
    <property type="protein sequence ID" value="KAJ6825671.1"/>
    <property type="molecule type" value="Genomic_DNA"/>
</dbReference>
<dbReference type="Proteomes" id="UP001140949">
    <property type="component" value="Unassembled WGS sequence"/>
</dbReference>
<keyword evidence="2" id="KW-1185">Reference proteome</keyword>